<gene>
    <name evidence="3" type="ORF">PHPALM_36198</name>
</gene>
<accession>A0A2P4X0I3</accession>
<dbReference type="Proteomes" id="UP000237271">
    <property type="component" value="Unassembled WGS sequence"/>
</dbReference>
<comment type="caution">
    <text evidence="3">The sequence shown here is derived from an EMBL/GenBank/DDBJ whole genome shotgun (WGS) entry which is preliminary data.</text>
</comment>
<feature type="region of interest" description="Disordered" evidence="1">
    <location>
        <begin position="854"/>
        <end position="873"/>
    </location>
</feature>
<name>A0A2P4X0I3_9STRA</name>
<proteinExistence type="predicted"/>
<feature type="region of interest" description="Disordered" evidence="1">
    <location>
        <begin position="304"/>
        <end position="326"/>
    </location>
</feature>
<organism evidence="3 4">
    <name type="scientific">Phytophthora palmivora</name>
    <dbReference type="NCBI Taxonomy" id="4796"/>
    <lineage>
        <taxon>Eukaryota</taxon>
        <taxon>Sar</taxon>
        <taxon>Stramenopiles</taxon>
        <taxon>Oomycota</taxon>
        <taxon>Peronosporomycetes</taxon>
        <taxon>Peronosporales</taxon>
        <taxon>Peronosporaceae</taxon>
        <taxon>Phytophthora</taxon>
    </lineage>
</organism>
<dbReference type="PANTHER" id="PTHR46599">
    <property type="entry name" value="PIGGYBAC TRANSPOSABLE ELEMENT-DERIVED PROTEIN 4"/>
    <property type="match status" value="1"/>
</dbReference>
<protein>
    <recommendedName>
        <fullName evidence="2">PiggyBac transposable element-derived protein domain-containing protein</fullName>
    </recommendedName>
</protein>
<dbReference type="InterPro" id="IPR029526">
    <property type="entry name" value="PGBD"/>
</dbReference>
<feature type="compositionally biased region" description="Low complexity" evidence="1">
    <location>
        <begin position="183"/>
        <end position="193"/>
    </location>
</feature>
<reference evidence="3 4" key="1">
    <citation type="journal article" date="2017" name="Genome Biol. Evol.">
        <title>Phytophthora megakarya and P. palmivora, closely related causal agents of cacao black pod rot, underwent increases in genome sizes and gene numbers by different mechanisms.</title>
        <authorList>
            <person name="Ali S.S."/>
            <person name="Shao J."/>
            <person name="Lary D.J."/>
            <person name="Kronmiller B."/>
            <person name="Shen D."/>
            <person name="Strem M.D."/>
            <person name="Amoako-Attah I."/>
            <person name="Akrofi A.Y."/>
            <person name="Begoude B.A."/>
            <person name="Ten Hoopen G.M."/>
            <person name="Coulibaly K."/>
            <person name="Kebe B.I."/>
            <person name="Melnick R.L."/>
            <person name="Guiltinan M.J."/>
            <person name="Tyler B.M."/>
            <person name="Meinhardt L.W."/>
            <person name="Bailey B.A."/>
        </authorList>
    </citation>
    <scope>NUCLEOTIDE SEQUENCE [LARGE SCALE GENOMIC DNA]</scope>
    <source>
        <strain evidence="4">sbr112.9</strain>
    </source>
</reference>
<feature type="compositionally biased region" description="Basic residues" evidence="1">
    <location>
        <begin position="311"/>
        <end position="323"/>
    </location>
</feature>
<feature type="domain" description="PiggyBac transposable element-derived protein" evidence="2">
    <location>
        <begin position="280"/>
        <end position="683"/>
    </location>
</feature>
<dbReference type="OrthoDB" id="117873at2759"/>
<dbReference type="AlphaFoldDB" id="A0A2P4X0I3"/>
<evidence type="ECO:0000313" key="4">
    <source>
        <dbReference type="Proteomes" id="UP000237271"/>
    </source>
</evidence>
<keyword evidence="4" id="KW-1185">Reference proteome</keyword>
<feature type="region of interest" description="Disordered" evidence="1">
    <location>
        <begin position="132"/>
        <end position="200"/>
    </location>
</feature>
<dbReference type="Pfam" id="PF13843">
    <property type="entry name" value="DDE_Tnp_1_7"/>
    <property type="match status" value="1"/>
</dbReference>
<sequence length="873" mass="98551">MVDVRDIDFKYLWRQLRSVGWTLRRPSGLTNEWTYTSPNEQSFAGEDAVVTFTIDPRLIRDGSGESEEGEASGDGVASMEDPVSASQIDTSIAISQNTISAMFGSDCDSEPAQQEQDDQDMVVGAYQRLLSGAESNNSDNVGGSDDASRNGGGRVEDDSQVAVPTDDVNVMVDGELSDEYEAIDSSGSDISDNSGDDMIERREYPDDIPAFDEEVVHMDDAFVEGMGGTMTLAAIDKDALRRFEWSTPSSSFEPVSGEYPGLSSDVAAPTRELQELADSPMLLLFYFLPKSLWVSTTKETNRYKKQTANARAKRIRSLQRKRGTATPETIKQIERRLRAEPAYQPHEVLHVIGLLVARMLNPMTRRFSKHWAMAANGAIPAGNFGKFMPRNRCTSILRDLHVVNNEAPRIRDKFWKIRFVVEVLQSQFRSGWTLGSKVSFDEGVLPATSKRNTTRMFMPDKPHRYGTKLFMVCDSGSAYFHRFEVYVGKRDSGDSVKQAFDNKTGAAAVVRNMKALLGERSQGFRLVVIDRFYSSVPLAIQLLSMRIYVLGTIMVKRLGFDKQVVESRKSRPRAVERGSFAFSRSVAVPTMVVRHWWDRIPVHYLATGPIMAEDSIHRNIKMVGSSTVKCPKLVTDYQRWMGGVDVHDQLRLQSYSIQTSFRLKKYYKSLLLGFVDIALVNAYLTHKETCRIKRLVPKTRGEWYLLLHKQLLQLNDEDFEEATVPTPSPLISSRKRARLDGHKHIQFDDWVVVSGVQKRRQRSCKVCALLRGDRKKSFQTTYYCEDCSQTDAKCFLCPNSRHLYGCVRKICYQIWHGDFDSGESIPASLGKRVVLRRSGKVGTRKPTRRELLCHEDGDADNEEEQPAHQSAIV</sequence>
<feature type="region of interest" description="Disordered" evidence="1">
    <location>
        <begin position="58"/>
        <end position="81"/>
    </location>
</feature>
<dbReference type="EMBL" id="NCKW01020111">
    <property type="protein sequence ID" value="POM59068.1"/>
    <property type="molecule type" value="Genomic_DNA"/>
</dbReference>
<evidence type="ECO:0000259" key="2">
    <source>
        <dbReference type="Pfam" id="PF13843"/>
    </source>
</evidence>
<evidence type="ECO:0000313" key="3">
    <source>
        <dbReference type="EMBL" id="POM59068.1"/>
    </source>
</evidence>
<evidence type="ECO:0000256" key="1">
    <source>
        <dbReference type="SAM" id="MobiDB-lite"/>
    </source>
</evidence>
<dbReference type="PANTHER" id="PTHR46599:SF3">
    <property type="entry name" value="PIGGYBAC TRANSPOSABLE ELEMENT-DERIVED PROTEIN 4"/>
    <property type="match status" value="1"/>
</dbReference>